<dbReference type="InterPro" id="IPR007197">
    <property type="entry name" value="rSAM"/>
</dbReference>
<keyword evidence="8" id="KW-1185">Reference proteome</keyword>
<protein>
    <recommendedName>
        <fullName evidence="6">Radical SAM core domain-containing protein</fullName>
    </recommendedName>
</protein>
<gene>
    <name evidence="7" type="ORF">BO225_09250</name>
</gene>
<evidence type="ECO:0000256" key="1">
    <source>
        <dbReference type="ARBA" id="ARBA00001966"/>
    </source>
</evidence>
<evidence type="ECO:0000259" key="6">
    <source>
        <dbReference type="PROSITE" id="PS51918"/>
    </source>
</evidence>
<comment type="cofactor">
    <cofactor evidence="1">
        <name>[4Fe-4S] cluster</name>
        <dbReference type="ChEBI" id="CHEBI:49883"/>
    </cofactor>
</comment>
<dbReference type="SUPFAM" id="SSF102114">
    <property type="entry name" value="Radical SAM enzymes"/>
    <property type="match status" value="1"/>
</dbReference>
<dbReference type="InterPro" id="IPR013785">
    <property type="entry name" value="Aldolase_TIM"/>
</dbReference>
<sequence length="416" mass="48108">MAKVYKNLVLTEAQILFDTNTLKTFQLNKEYLNDFLNLYSGHKKEQDSKFYDLLTNNSTYAKTKNISVKIIKINMANMCNLKCKYCYANAGTYNKPKKIMSEQTIKQIIKFIHNHKELEYICFFGGEPLLNISGIKMICEKAREINPNVKFLCQTNGTLINAEFIKLLKKFEIELTLSIDGNKKDNDRNRIDVNGNGTFEKILEKTLPIQSYISSIEATYDGKSTLSKNEVKDILKEIYPNTYILVADLIENQPHEESRNIENEIQQILNNKLGEFRWTEGFLRDFMIGKRKDFFCAAGTQLITIDSDGKIYPCQQFIKKGDAYLLGDISNFNEEQFTNKVNNLSAYLAKDNYKCRNCFLNWQCHKCLAINNEINFSDCEYKKENALRIFDKLGELIVSGQYENLVKCVAGGYRYA</sequence>
<keyword evidence="3" id="KW-0479">Metal-binding</keyword>
<dbReference type="NCBIfam" id="TIGR04085">
    <property type="entry name" value="rSAM_more_4Fe4S"/>
    <property type="match status" value="1"/>
</dbReference>
<dbReference type="PROSITE" id="PS51918">
    <property type="entry name" value="RADICAL_SAM"/>
    <property type="match status" value="1"/>
</dbReference>
<evidence type="ECO:0000256" key="5">
    <source>
        <dbReference type="ARBA" id="ARBA00023014"/>
    </source>
</evidence>
<evidence type="ECO:0000256" key="4">
    <source>
        <dbReference type="ARBA" id="ARBA00023004"/>
    </source>
</evidence>
<dbReference type="Gene3D" id="3.20.20.70">
    <property type="entry name" value="Aldolase class I"/>
    <property type="match status" value="1"/>
</dbReference>
<dbReference type="InterPro" id="IPR023885">
    <property type="entry name" value="4Fe4S-binding_SPASM_dom"/>
</dbReference>
<dbReference type="AlphaFoldDB" id="A0A1U7NKU8"/>
<name>A0A1U7NKU8_9FIRM</name>
<dbReference type="PANTHER" id="PTHR43273">
    <property type="entry name" value="ANAEROBIC SULFATASE-MATURATING ENZYME HOMOLOG ASLB-RELATED"/>
    <property type="match status" value="1"/>
</dbReference>
<accession>A0A1U7NKU8</accession>
<dbReference type="STRING" id="1862672.BO225_09250"/>
<dbReference type="Pfam" id="PF04055">
    <property type="entry name" value="Radical_SAM"/>
    <property type="match status" value="1"/>
</dbReference>
<dbReference type="SFLD" id="SFLDG01386">
    <property type="entry name" value="main_SPASM_domain-containing"/>
    <property type="match status" value="1"/>
</dbReference>
<organism evidence="7 8">
    <name type="scientific">Dubosiella newyorkensis</name>
    <dbReference type="NCBI Taxonomy" id="1862672"/>
    <lineage>
        <taxon>Bacteria</taxon>
        <taxon>Bacillati</taxon>
        <taxon>Bacillota</taxon>
        <taxon>Erysipelotrichia</taxon>
        <taxon>Erysipelotrichales</taxon>
        <taxon>Erysipelotrichaceae</taxon>
        <taxon>Dubosiella</taxon>
    </lineage>
</organism>
<dbReference type="OrthoDB" id="9808591at2"/>
<feature type="domain" description="Radical SAM core" evidence="6">
    <location>
        <begin position="65"/>
        <end position="291"/>
    </location>
</feature>
<dbReference type="RefSeq" id="WP_076341975.1">
    <property type="nucleotide sequence ID" value="NZ_JBGNFS010000009.1"/>
</dbReference>
<proteinExistence type="predicted"/>
<evidence type="ECO:0000256" key="2">
    <source>
        <dbReference type="ARBA" id="ARBA00022691"/>
    </source>
</evidence>
<dbReference type="GO" id="GO:0046872">
    <property type="term" value="F:metal ion binding"/>
    <property type="evidence" value="ECO:0007669"/>
    <property type="project" value="UniProtKB-KW"/>
</dbReference>
<dbReference type="GO" id="GO:0016491">
    <property type="term" value="F:oxidoreductase activity"/>
    <property type="evidence" value="ECO:0007669"/>
    <property type="project" value="InterPro"/>
</dbReference>
<keyword evidence="2" id="KW-0949">S-adenosyl-L-methionine</keyword>
<keyword evidence="4" id="KW-0408">Iron</keyword>
<evidence type="ECO:0000313" key="8">
    <source>
        <dbReference type="Proteomes" id="UP000186705"/>
    </source>
</evidence>
<dbReference type="Proteomes" id="UP000186705">
    <property type="component" value="Unassembled WGS sequence"/>
</dbReference>
<dbReference type="InterPro" id="IPR058240">
    <property type="entry name" value="rSAM_sf"/>
</dbReference>
<dbReference type="GO" id="GO:0051536">
    <property type="term" value="F:iron-sulfur cluster binding"/>
    <property type="evidence" value="ECO:0007669"/>
    <property type="project" value="UniProtKB-KW"/>
</dbReference>
<comment type="caution">
    <text evidence="7">The sequence shown here is derived from an EMBL/GenBank/DDBJ whole genome shotgun (WGS) entry which is preliminary data.</text>
</comment>
<evidence type="ECO:0000313" key="7">
    <source>
        <dbReference type="EMBL" id="OLU45120.1"/>
    </source>
</evidence>
<dbReference type="PANTHER" id="PTHR43273:SF8">
    <property type="entry name" value="RADICAL SAM DOMAIN PROTEIN"/>
    <property type="match status" value="1"/>
</dbReference>
<reference evidence="7 8" key="1">
    <citation type="submission" date="2016-11" db="EMBL/GenBank/DDBJ databases">
        <title>Description of two novel members of the family Erysipelotrichaceae: Ileibacterium lipovorans gen. nov., sp. nov. and Dubosiella newyorkensis, gen. nov., sp. nov.</title>
        <authorList>
            <person name="Cox L.M."/>
            <person name="Sohn J."/>
            <person name="Tyrrell K.L."/>
            <person name="Citron D.M."/>
            <person name="Lawson P.A."/>
            <person name="Patel N.B."/>
            <person name="Iizumi T."/>
            <person name="Perez-Perez G.I."/>
            <person name="Goldstein E.J."/>
            <person name="Blaser M.J."/>
        </authorList>
    </citation>
    <scope>NUCLEOTIDE SEQUENCE [LARGE SCALE GENOMIC DNA]</scope>
    <source>
        <strain evidence="7 8">NYU-BL-A4</strain>
    </source>
</reference>
<dbReference type="GeneID" id="78276125"/>
<keyword evidence="5" id="KW-0411">Iron-sulfur</keyword>
<dbReference type="CDD" id="cd01335">
    <property type="entry name" value="Radical_SAM"/>
    <property type="match status" value="1"/>
</dbReference>
<evidence type="ECO:0000256" key="3">
    <source>
        <dbReference type="ARBA" id="ARBA00022723"/>
    </source>
</evidence>
<dbReference type="SFLD" id="SFLDG01067">
    <property type="entry name" value="SPASM/twitch_domain_containing"/>
    <property type="match status" value="1"/>
</dbReference>
<dbReference type="SFLD" id="SFLDG01384">
    <property type="entry name" value="thioether_bond_formation_requi"/>
    <property type="match status" value="1"/>
</dbReference>
<dbReference type="EMBL" id="MPKA01000088">
    <property type="protein sequence ID" value="OLU45120.1"/>
    <property type="molecule type" value="Genomic_DNA"/>
</dbReference>
<dbReference type="InterPro" id="IPR023867">
    <property type="entry name" value="Sulphatase_maturase_rSAM"/>
</dbReference>
<dbReference type="SFLD" id="SFLDS00029">
    <property type="entry name" value="Radical_SAM"/>
    <property type="match status" value="1"/>
</dbReference>